<dbReference type="GO" id="GO:0009279">
    <property type="term" value="C:cell outer membrane"/>
    <property type="evidence" value="ECO:0007669"/>
    <property type="project" value="UniProtKB-SubCell"/>
</dbReference>
<dbReference type="InterPro" id="IPR010105">
    <property type="entry name" value="TonB_sidphr_rcpt"/>
</dbReference>
<dbReference type="PROSITE" id="PS01156">
    <property type="entry name" value="TONB_DEPENDENT_REC_2"/>
    <property type="match status" value="1"/>
</dbReference>
<evidence type="ECO:0000256" key="2">
    <source>
        <dbReference type="ARBA" id="ARBA00009810"/>
    </source>
</evidence>
<keyword evidence="19" id="KW-1185">Reference proteome</keyword>
<evidence type="ECO:0000259" key="17">
    <source>
        <dbReference type="Pfam" id="PF07715"/>
    </source>
</evidence>
<keyword evidence="11 14" id="KW-0472">Membrane</keyword>
<evidence type="ECO:0000256" key="4">
    <source>
        <dbReference type="ARBA" id="ARBA00022452"/>
    </source>
</evidence>
<keyword evidence="8" id="KW-0408">Iron</keyword>
<dbReference type="Pfam" id="PF00593">
    <property type="entry name" value="TonB_dep_Rec_b-barrel"/>
    <property type="match status" value="1"/>
</dbReference>
<comment type="similarity">
    <text evidence="2 14 15">Belongs to the TonB-dependent receptor family.</text>
</comment>
<evidence type="ECO:0000256" key="12">
    <source>
        <dbReference type="ARBA" id="ARBA00023170"/>
    </source>
</evidence>
<dbReference type="InterPro" id="IPR039426">
    <property type="entry name" value="TonB-dep_rcpt-like"/>
</dbReference>
<evidence type="ECO:0000256" key="10">
    <source>
        <dbReference type="ARBA" id="ARBA00023077"/>
    </source>
</evidence>
<dbReference type="Gene3D" id="2.40.170.20">
    <property type="entry name" value="TonB-dependent receptor, beta-barrel domain"/>
    <property type="match status" value="1"/>
</dbReference>
<evidence type="ECO:0000256" key="9">
    <source>
        <dbReference type="ARBA" id="ARBA00023065"/>
    </source>
</evidence>
<name>A0AAX2AID5_9BACT</name>
<dbReference type="PROSITE" id="PS52016">
    <property type="entry name" value="TONB_DEPENDENT_REC_3"/>
    <property type="match status" value="1"/>
</dbReference>
<dbReference type="InterPro" id="IPR037066">
    <property type="entry name" value="Plug_dom_sf"/>
</dbReference>
<comment type="subcellular location">
    <subcellularLocation>
        <location evidence="1 14">Cell outer membrane</location>
        <topology evidence="1 14">Multi-pass membrane protein</topology>
    </subcellularLocation>
</comment>
<gene>
    <name evidence="18" type="ORF">CP985_03115</name>
</gene>
<keyword evidence="10 15" id="KW-0798">TonB box</keyword>
<keyword evidence="13 14" id="KW-0998">Cell outer membrane</keyword>
<evidence type="ECO:0000256" key="11">
    <source>
        <dbReference type="ARBA" id="ARBA00023136"/>
    </source>
</evidence>
<dbReference type="PANTHER" id="PTHR32552:SF74">
    <property type="entry name" value="HYDROXAMATE SIDEROPHORE RECEPTOR FHUE"/>
    <property type="match status" value="1"/>
</dbReference>
<keyword evidence="7" id="KW-0732">Signal</keyword>
<reference evidence="18 19" key="1">
    <citation type="submission" date="2017-09" db="EMBL/GenBank/DDBJ databases">
        <title>Genomics of the genus Arcobacter.</title>
        <authorList>
            <person name="Perez-Cataluna A."/>
            <person name="Figueras M.J."/>
            <person name="Salas-Masso N."/>
        </authorList>
    </citation>
    <scope>NUCLEOTIDE SEQUENCE [LARGE SCALE GENOMIC DNA]</scope>
    <source>
        <strain evidence="18 19">CECT 7386</strain>
    </source>
</reference>
<keyword evidence="5" id="KW-0410">Iron transport</keyword>
<evidence type="ECO:0000256" key="14">
    <source>
        <dbReference type="PROSITE-ProRule" id="PRU01360"/>
    </source>
</evidence>
<dbReference type="SUPFAM" id="SSF56935">
    <property type="entry name" value="Porins"/>
    <property type="match status" value="1"/>
</dbReference>
<dbReference type="InterPro" id="IPR000531">
    <property type="entry name" value="Beta-barrel_TonB"/>
</dbReference>
<dbReference type="EMBL" id="NXID01000007">
    <property type="protein sequence ID" value="RXK16499.1"/>
    <property type="molecule type" value="Genomic_DNA"/>
</dbReference>
<dbReference type="InterPro" id="IPR036942">
    <property type="entry name" value="Beta-barrel_TonB_sf"/>
</dbReference>
<evidence type="ECO:0000259" key="16">
    <source>
        <dbReference type="Pfam" id="PF00593"/>
    </source>
</evidence>
<evidence type="ECO:0000256" key="5">
    <source>
        <dbReference type="ARBA" id="ARBA00022496"/>
    </source>
</evidence>
<sequence length="682" mass="75703">MPVFADSTKQNNKSLGTVDVVSSSDSESTNSYKFDSMNTATRLNLSSKETPQSISVVTNEQINDMAMESISDVVKSVVGLSSTTSDSERSSFSARGFDISNYQIDGVAVSWVGGYNTGETQQDLTIYDRVEVVRGANGLISGAGDPSAAINLVRKHANSKEFKGNITLQGGSWDKYKASLDVSTPLTKDGKVRARIAASYEDRESFEDYYKNKKTVLYGVIDADISDNTRVSLGTSYQDNNPKGSMWGGLPSKYSNGTKTNWDRSDTTAPKWSYWASKNKNYFANIEHYFENNIKLYAGYSRIDSSADLKLLYLYGNPDKTTGLGMGGSGYKGDFSRVQDNIDIYASIPFELGSLDHELLIGTMYNKQKFKAYSASKSVGSIGSFFDWDGNIQSPDFPKMNLVGDTVTKQLGTYLVGRFSLSDNLKLIAGTRLTNWEKEDRLKDFTYDHDNVVTPYAGLIYNINEDFSTYVSYTDIFKPQDNQDSSGNYLDPIEGKSYEVGIKGEFFDDKLNASFAIFRIEQDKLAQTDPSGALIPGTTTVASVAAEGTTSKGFEVELNGEITDNWNLSVGYSQFQAKDANDNEVNSNHPRKTFKLFTKYKIDKLSLAGGLNWQRQTNLNGIYQEAYSTVDLMAKYQFNKNLSAQLNIDNLFDKKYYSNVGFYSQVAYGTPRSALVTLKYSF</sequence>
<evidence type="ECO:0000256" key="6">
    <source>
        <dbReference type="ARBA" id="ARBA00022692"/>
    </source>
</evidence>
<dbReference type="CDD" id="cd01347">
    <property type="entry name" value="ligand_gated_channel"/>
    <property type="match status" value="1"/>
</dbReference>
<dbReference type="NCBIfam" id="TIGR01783">
    <property type="entry name" value="TonB-siderophor"/>
    <property type="match status" value="1"/>
</dbReference>
<keyword evidence="12 18" id="KW-0675">Receptor</keyword>
<evidence type="ECO:0000256" key="1">
    <source>
        <dbReference type="ARBA" id="ARBA00004571"/>
    </source>
</evidence>
<feature type="domain" description="TonB-dependent receptor-like beta-barrel" evidence="16">
    <location>
        <begin position="227"/>
        <end position="651"/>
    </location>
</feature>
<evidence type="ECO:0000256" key="15">
    <source>
        <dbReference type="RuleBase" id="RU003357"/>
    </source>
</evidence>
<dbReference type="Pfam" id="PF07715">
    <property type="entry name" value="Plug"/>
    <property type="match status" value="1"/>
</dbReference>
<accession>A0AAX2AID5</accession>
<dbReference type="GO" id="GO:0015344">
    <property type="term" value="F:siderophore uptake transmembrane transporter activity"/>
    <property type="evidence" value="ECO:0007669"/>
    <property type="project" value="TreeGrafter"/>
</dbReference>
<dbReference type="InterPro" id="IPR010917">
    <property type="entry name" value="TonB_rcpt_CS"/>
</dbReference>
<evidence type="ECO:0000313" key="18">
    <source>
        <dbReference type="EMBL" id="RXK16499.1"/>
    </source>
</evidence>
<dbReference type="InterPro" id="IPR012910">
    <property type="entry name" value="Plug_dom"/>
</dbReference>
<proteinExistence type="inferred from homology"/>
<evidence type="ECO:0000256" key="3">
    <source>
        <dbReference type="ARBA" id="ARBA00022448"/>
    </source>
</evidence>
<keyword evidence="3 14" id="KW-0813">Transport</keyword>
<protein>
    <submittedName>
        <fullName evidence="18">TonB-dependent siderophore receptor</fullName>
    </submittedName>
</protein>
<comment type="caution">
    <text evidence="18">The sequence shown here is derived from an EMBL/GenBank/DDBJ whole genome shotgun (WGS) entry which is preliminary data.</text>
</comment>
<keyword evidence="6 14" id="KW-0812">Transmembrane</keyword>
<dbReference type="GO" id="GO:0038023">
    <property type="term" value="F:signaling receptor activity"/>
    <property type="evidence" value="ECO:0007669"/>
    <property type="project" value="InterPro"/>
</dbReference>
<evidence type="ECO:0000256" key="13">
    <source>
        <dbReference type="ARBA" id="ARBA00023237"/>
    </source>
</evidence>
<keyword evidence="4 14" id="KW-1134">Transmembrane beta strand</keyword>
<feature type="domain" description="TonB-dependent receptor plug" evidence="17">
    <location>
        <begin position="48"/>
        <end position="147"/>
    </location>
</feature>
<keyword evidence="9" id="KW-0406">Ion transport</keyword>
<organism evidence="18 19">
    <name type="scientific">Malaciobacter mytili LMG 24559</name>
    <dbReference type="NCBI Taxonomy" id="1032238"/>
    <lineage>
        <taxon>Bacteria</taxon>
        <taxon>Pseudomonadati</taxon>
        <taxon>Campylobacterota</taxon>
        <taxon>Epsilonproteobacteria</taxon>
        <taxon>Campylobacterales</taxon>
        <taxon>Arcobacteraceae</taxon>
        <taxon>Malaciobacter</taxon>
    </lineage>
</organism>
<dbReference type="FunFam" id="2.170.130.10:FF:000010">
    <property type="entry name" value="Ferripyoverdine receptor"/>
    <property type="match status" value="1"/>
</dbReference>
<evidence type="ECO:0000256" key="7">
    <source>
        <dbReference type="ARBA" id="ARBA00022729"/>
    </source>
</evidence>
<dbReference type="PANTHER" id="PTHR32552">
    <property type="entry name" value="FERRICHROME IRON RECEPTOR-RELATED"/>
    <property type="match status" value="1"/>
</dbReference>
<dbReference type="Gene3D" id="2.170.130.10">
    <property type="entry name" value="TonB-dependent receptor, plug domain"/>
    <property type="match status" value="1"/>
</dbReference>
<evidence type="ECO:0000313" key="19">
    <source>
        <dbReference type="Proteomes" id="UP000290092"/>
    </source>
</evidence>
<evidence type="ECO:0000256" key="8">
    <source>
        <dbReference type="ARBA" id="ARBA00023004"/>
    </source>
</evidence>
<dbReference type="Proteomes" id="UP000290092">
    <property type="component" value="Unassembled WGS sequence"/>
</dbReference>
<dbReference type="GO" id="GO:0015891">
    <property type="term" value="P:siderophore transport"/>
    <property type="evidence" value="ECO:0007669"/>
    <property type="project" value="InterPro"/>
</dbReference>
<dbReference type="AlphaFoldDB" id="A0AAX2AID5"/>